<dbReference type="GO" id="GO:0006281">
    <property type="term" value="P:DNA repair"/>
    <property type="evidence" value="ECO:0007669"/>
    <property type="project" value="UniProtKB-KW"/>
</dbReference>
<dbReference type="Proteomes" id="UP000054007">
    <property type="component" value="Unassembled WGS sequence"/>
</dbReference>
<comment type="similarity">
    <text evidence="1">Belongs to the helicase family.</text>
</comment>
<feature type="domain" description="DNA helicase Pif1-like DEAD-box helicase" evidence="2">
    <location>
        <begin position="3"/>
        <end position="91"/>
    </location>
</feature>
<evidence type="ECO:0000256" key="1">
    <source>
        <dbReference type="RuleBase" id="RU363044"/>
    </source>
</evidence>
<dbReference type="PANTHER" id="PTHR47642">
    <property type="entry name" value="ATP-DEPENDENT DNA HELICASE"/>
    <property type="match status" value="1"/>
</dbReference>
<keyword evidence="1" id="KW-0378">Hydrolase</keyword>
<dbReference type="SUPFAM" id="SSF52540">
    <property type="entry name" value="P-loop containing nucleoside triphosphate hydrolases"/>
    <property type="match status" value="1"/>
</dbReference>
<comment type="cofactor">
    <cofactor evidence="1">
        <name>Mg(2+)</name>
        <dbReference type="ChEBI" id="CHEBI:18420"/>
    </cofactor>
</comment>
<dbReference type="Gene3D" id="3.40.50.300">
    <property type="entry name" value="P-loop containing nucleotide triphosphate hydrolases"/>
    <property type="match status" value="1"/>
</dbReference>
<dbReference type="GO" id="GO:0043139">
    <property type="term" value="F:5'-3' DNA helicase activity"/>
    <property type="evidence" value="ECO:0007669"/>
    <property type="project" value="UniProtKB-EC"/>
</dbReference>
<keyword evidence="4" id="KW-1185">Reference proteome</keyword>
<dbReference type="Pfam" id="PF05970">
    <property type="entry name" value="PIF1"/>
    <property type="match status" value="1"/>
</dbReference>
<comment type="catalytic activity">
    <reaction evidence="1">
        <text>ATP + H2O = ADP + phosphate + H(+)</text>
        <dbReference type="Rhea" id="RHEA:13065"/>
        <dbReference type="ChEBI" id="CHEBI:15377"/>
        <dbReference type="ChEBI" id="CHEBI:15378"/>
        <dbReference type="ChEBI" id="CHEBI:30616"/>
        <dbReference type="ChEBI" id="CHEBI:43474"/>
        <dbReference type="ChEBI" id="CHEBI:456216"/>
        <dbReference type="EC" id="5.6.2.3"/>
    </reaction>
</comment>
<organism evidence="3 4">
    <name type="scientific">Cylindrobasidium torrendii FP15055 ss-10</name>
    <dbReference type="NCBI Taxonomy" id="1314674"/>
    <lineage>
        <taxon>Eukaryota</taxon>
        <taxon>Fungi</taxon>
        <taxon>Dikarya</taxon>
        <taxon>Basidiomycota</taxon>
        <taxon>Agaricomycotina</taxon>
        <taxon>Agaricomycetes</taxon>
        <taxon>Agaricomycetidae</taxon>
        <taxon>Agaricales</taxon>
        <taxon>Marasmiineae</taxon>
        <taxon>Physalacriaceae</taxon>
        <taxon>Cylindrobasidium</taxon>
    </lineage>
</organism>
<evidence type="ECO:0000259" key="2">
    <source>
        <dbReference type="Pfam" id="PF05970"/>
    </source>
</evidence>
<dbReference type="GO" id="GO:0005524">
    <property type="term" value="F:ATP binding"/>
    <property type="evidence" value="ECO:0007669"/>
    <property type="project" value="UniProtKB-KW"/>
</dbReference>
<name>A0A0D7AR19_9AGAR</name>
<reference evidence="3 4" key="1">
    <citation type="journal article" date="2015" name="Fungal Genet. Biol.">
        <title>Evolution of novel wood decay mechanisms in Agaricales revealed by the genome sequences of Fistulina hepatica and Cylindrobasidium torrendii.</title>
        <authorList>
            <person name="Floudas D."/>
            <person name="Held B.W."/>
            <person name="Riley R."/>
            <person name="Nagy L.G."/>
            <person name="Koehler G."/>
            <person name="Ransdell A.S."/>
            <person name="Younus H."/>
            <person name="Chow J."/>
            <person name="Chiniquy J."/>
            <person name="Lipzen A."/>
            <person name="Tritt A."/>
            <person name="Sun H."/>
            <person name="Haridas S."/>
            <person name="LaButti K."/>
            <person name="Ohm R.A."/>
            <person name="Kues U."/>
            <person name="Blanchette R.A."/>
            <person name="Grigoriev I.V."/>
            <person name="Minto R.E."/>
            <person name="Hibbett D.S."/>
        </authorList>
    </citation>
    <scope>NUCLEOTIDE SEQUENCE [LARGE SCALE GENOMIC DNA]</scope>
    <source>
        <strain evidence="3 4">FP15055 ss-10</strain>
    </source>
</reference>
<dbReference type="EMBL" id="KN881253">
    <property type="protein sequence ID" value="KIY60793.1"/>
    <property type="molecule type" value="Genomic_DNA"/>
</dbReference>
<keyword evidence="1" id="KW-0547">Nucleotide-binding</keyword>
<keyword evidence="1" id="KW-0347">Helicase</keyword>
<keyword evidence="1" id="KW-0067">ATP-binding</keyword>
<gene>
    <name evidence="3" type="ORF">CYLTODRAFT_384937</name>
</gene>
<dbReference type="AlphaFoldDB" id="A0A0D7AR19"/>
<dbReference type="InterPro" id="IPR027417">
    <property type="entry name" value="P-loop_NTPase"/>
</dbReference>
<accession>A0A0D7AR19</accession>
<dbReference type="EC" id="5.6.2.3" evidence="1"/>
<dbReference type="GO" id="GO:0006310">
    <property type="term" value="P:DNA recombination"/>
    <property type="evidence" value="ECO:0007669"/>
    <property type="project" value="UniProtKB-KW"/>
</dbReference>
<dbReference type="GO" id="GO:0000723">
    <property type="term" value="P:telomere maintenance"/>
    <property type="evidence" value="ECO:0007669"/>
    <property type="project" value="InterPro"/>
</dbReference>
<evidence type="ECO:0000313" key="4">
    <source>
        <dbReference type="Proteomes" id="UP000054007"/>
    </source>
</evidence>
<dbReference type="OrthoDB" id="432234at2759"/>
<evidence type="ECO:0000313" key="3">
    <source>
        <dbReference type="EMBL" id="KIY60793.1"/>
    </source>
</evidence>
<dbReference type="PANTHER" id="PTHR47642:SF5">
    <property type="entry name" value="ATP-DEPENDENT DNA HELICASE"/>
    <property type="match status" value="1"/>
</dbReference>
<dbReference type="InterPro" id="IPR010285">
    <property type="entry name" value="DNA_helicase_pif1-like_DEAD"/>
</dbReference>
<keyword evidence="1" id="KW-0227">DNA damage</keyword>
<dbReference type="GO" id="GO:0016887">
    <property type="term" value="F:ATP hydrolysis activity"/>
    <property type="evidence" value="ECO:0007669"/>
    <property type="project" value="RHEA"/>
</dbReference>
<dbReference type="STRING" id="1314674.A0A0D7AR19"/>
<dbReference type="InterPro" id="IPR051055">
    <property type="entry name" value="PIF1_helicase"/>
</dbReference>
<protein>
    <recommendedName>
        <fullName evidence="1">ATP-dependent DNA helicase</fullName>
        <ecNumber evidence="1">5.6.2.3</ecNumber>
    </recommendedName>
</protein>
<sequence>MIIGGPGGTGKSHVYQAIREFFTCLGKQKELTFTAPTGVAASNIGGSTVHSEISLNMKDSLMSPTSTGISNLRDRLEHTTILVIDEIYFLGCRAIEKV</sequence>
<proteinExistence type="inferred from homology"/>
<keyword evidence="1" id="KW-0234">DNA repair</keyword>
<keyword evidence="1" id="KW-0233">DNA recombination</keyword>